<dbReference type="InterPro" id="IPR032854">
    <property type="entry name" value="ALKBH3"/>
</dbReference>
<dbReference type="InterPro" id="IPR005123">
    <property type="entry name" value="Oxoglu/Fe-dep_dioxygenase_dom"/>
</dbReference>
<accession>A0A6C0KC48</accession>
<dbReference type="GO" id="GO:0051213">
    <property type="term" value="F:dioxygenase activity"/>
    <property type="evidence" value="ECO:0007669"/>
    <property type="project" value="InterPro"/>
</dbReference>
<feature type="compositionally biased region" description="Basic and acidic residues" evidence="1">
    <location>
        <begin position="1"/>
        <end position="13"/>
    </location>
</feature>
<dbReference type="InterPro" id="IPR037151">
    <property type="entry name" value="AlkB-like_sf"/>
</dbReference>
<dbReference type="PANTHER" id="PTHR31212:SF4">
    <property type="entry name" value="ALPHA-KETOGLUTARATE-DEPENDENT DIOXYGENASE ALKB HOMOLOG 3"/>
    <property type="match status" value="1"/>
</dbReference>
<dbReference type="GO" id="GO:0006307">
    <property type="term" value="P:DNA alkylation repair"/>
    <property type="evidence" value="ECO:0007669"/>
    <property type="project" value="InterPro"/>
</dbReference>
<proteinExistence type="predicted"/>
<evidence type="ECO:0000256" key="1">
    <source>
        <dbReference type="SAM" id="MobiDB-lite"/>
    </source>
</evidence>
<reference evidence="3" key="1">
    <citation type="journal article" date="2020" name="Nature">
        <title>Giant virus diversity and host interactions through global metagenomics.</title>
        <authorList>
            <person name="Schulz F."/>
            <person name="Roux S."/>
            <person name="Paez-Espino D."/>
            <person name="Jungbluth S."/>
            <person name="Walsh D.A."/>
            <person name="Denef V.J."/>
            <person name="McMahon K.D."/>
            <person name="Konstantinidis K.T."/>
            <person name="Eloe-Fadrosh E.A."/>
            <person name="Kyrpides N.C."/>
            <person name="Woyke T."/>
        </authorList>
    </citation>
    <scope>NUCLEOTIDE SEQUENCE</scope>
    <source>
        <strain evidence="3">GVMAG-S-1103017-68</strain>
    </source>
</reference>
<evidence type="ECO:0000313" key="3">
    <source>
        <dbReference type="EMBL" id="QHU15259.1"/>
    </source>
</evidence>
<dbReference type="InterPro" id="IPR027450">
    <property type="entry name" value="AlkB-like"/>
</dbReference>
<evidence type="ECO:0000259" key="2">
    <source>
        <dbReference type="PROSITE" id="PS51471"/>
    </source>
</evidence>
<organism evidence="3">
    <name type="scientific">viral metagenome</name>
    <dbReference type="NCBI Taxonomy" id="1070528"/>
    <lineage>
        <taxon>unclassified sequences</taxon>
        <taxon>metagenomes</taxon>
        <taxon>organismal metagenomes</taxon>
    </lineage>
</organism>
<dbReference type="Gene3D" id="2.60.120.590">
    <property type="entry name" value="Alpha-ketoglutarate-dependent dioxygenase AlkB-like"/>
    <property type="match status" value="1"/>
</dbReference>
<name>A0A6C0KC48_9ZZZZ</name>
<dbReference type="EMBL" id="MN740854">
    <property type="protein sequence ID" value="QHU15259.1"/>
    <property type="molecule type" value="Genomic_DNA"/>
</dbReference>
<dbReference type="AlphaFoldDB" id="A0A6C0KC48"/>
<dbReference type="PROSITE" id="PS51471">
    <property type="entry name" value="FE2OG_OXY"/>
    <property type="match status" value="1"/>
</dbReference>
<protein>
    <recommendedName>
        <fullName evidence="2">Fe2OG dioxygenase domain-containing protein</fullName>
    </recommendedName>
</protein>
<dbReference type="PANTHER" id="PTHR31212">
    <property type="entry name" value="ALPHA-KETOGLUTARATE-DEPENDENT DIOXYGENASE ALKB HOMOLOG 3"/>
    <property type="match status" value="1"/>
</dbReference>
<dbReference type="Pfam" id="PF13532">
    <property type="entry name" value="2OG-FeII_Oxy_2"/>
    <property type="match status" value="1"/>
</dbReference>
<feature type="region of interest" description="Disordered" evidence="1">
    <location>
        <begin position="1"/>
        <end position="28"/>
    </location>
</feature>
<dbReference type="SUPFAM" id="SSF51197">
    <property type="entry name" value="Clavaminate synthase-like"/>
    <property type="match status" value="1"/>
</dbReference>
<sequence>MPKRQREEPHENADGGPAAGPSNAAVARASKSDSRFSVVQLDEQQVALLERCVAEAVPLLAVKPEIRVMGRPCRQQRNVGFFSDDSEGYRYSGQLAASIPLSPSLRPLLAAVNAAHGTDFNGILVNQYCDGTDYLSAHSDDERHLSGGGTVVGISYGAERVFRIRTKERQSTTPRHPIVADVVLASGAMYSMTGADFQKEFTHEIPRQASVPGGRVSFTFRKHDS</sequence>
<feature type="domain" description="Fe2OG dioxygenase" evidence="2">
    <location>
        <begin position="119"/>
        <end position="224"/>
    </location>
</feature>